<evidence type="ECO:0000313" key="5">
    <source>
        <dbReference type="EMBL" id="CDZ44842.1"/>
    </source>
</evidence>
<dbReference type="InterPro" id="IPR029787">
    <property type="entry name" value="Nucleotide_cyclase"/>
</dbReference>
<dbReference type="PROSITE" id="PS50887">
    <property type="entry name" value="GGDEF"/>
    <property type="match status" value="1"/>
</dbReference>
<sequence length="1064" mass="117756">MPQGLMRRFARVRFWPSSGSKSLRLARSTKTPTAVAFIIALTVISTGVIVDQRYTEGFRSELRARTETVAGLLARRLIARVETDTAAADHLVHALREDAEGSAEGFKHYVDKEFGEATHFSGVTVAPNFELAQIITRDGVVDGTQSKIGRIDVSRLAADLKSVSGRNRVSLLSGSQEGHLTLVVPVPKEEDGTDLWGAIAVLIDKQGLMEASGVTFSPAMATKPNLINLEWLNVVLRDVDRPEYFAFFGNDSIEDQSPMKWTVPIKGANWTLLAAPGSGWDIVPPNQLGIRLALVIAALAVIVPIFIATSLISERNRNIDALKARELNLIELSQRFNLAMEASNIGIWEVTGDTNSLFWDNRAAGLHDKPAATEGNRLYDWLGSIYPPDRTAAETHFLDCASSNSPCSETYRVQLPDGTLRYLRSAGANYRNADGTLRTTGIVWDVTGDVVMTQTLRNAKENTDIKNAELELALDELSNREQDLEELSTKLDLALDSYNCGIWESNPAARVDTWDARMCQLHGIPFTDGFVRVDDWIELIHPDDRELAKLSSYHFTENFRPDPLVVRVPQPDGSIRYIRSIGKMHKTRDGSKKVVGIAFDVTQDAILTRELKAAKDEADAKNAELELAKSRIEHNSLHDPLTLLANRRKLDIELDRLSRSSHTERQKFSILHLDLDRFKQINDTLGHAAGDAMLVHASRILSRNVRGSDIVARIGGDEFVILATGNSSAEQIGQLAQRIIAEFHQPIDFEGFACRCGVSIGIAQASGMNVDARRTLVNADIALYRAKGMGRNRYEFFTQNLQAEIVSHKRTADEVLAGIDNDEFIAFYQPQFDARTNQLTGVEALIRWNHPHHGILAPDRFLKIAEDLNVSAALDHIVLQTVLKDKMRWAALGIRIPKVSVNVSSKRLHDETLIDTLETLAIVPGEISFELVESIFLDESEASAAGNLQRIKELGIDIEIDDFGTGHTSIVSLLKLKPKRLKIDRQLVMPILTSPQERALVRSIIDIARSLGVETVAEGVETMQHASLLRELGCDLLQGYAFARPLSFDDFTAAAHAGWRKAAA</sequence>
<feature type="transmembrane region" description="Helical" evidence="2">
    <location>
        <begin position="292"/>
        <end position="312"/>
    </location>
</feature>
<dbReference type="CDD" id="cd01949">
    <property type="entry name" value="GGDEF"/>
    <property type="match status" value="1"/>
</dbReference>
<dbReference type="Pfam" id="PF00563">
    <property type="entry name" value="EAL"/>
    <property type="match status" value="1"/>
</dbReference>
<dbReference type="PROSITE" id="PS50883">
    <property type="entry name" value="EAL"/>
    <property type="match status" value="1"/>
</dbReference>
<keyword evidence="1" id="KW-0175">Coiled coil</keyword>
<reference evidence="5 6" key="1">
    <citation type="submission" date="2014-08" db="EMBL/GenBank/DDBJ databases">
        <authorList>
            <person name="Chen Y.-H."/>
        </authorList>
    </citation>
    <scope>NUCLEOTIDE SEQUENCE [LARGE SCALE GENOMIC DNA]</scope>
</reference>
<dbReference type="InterPro" id="IPR052155">
    <property type="entry name" value="Biofilm_reg_signaling"/>
</dbReference>
<dbReference type="Pfam" id="PF00990">
    <property type="entry name" value="GGDEF"/>
    <property type="match status" value="1"/>
</dbReference>
<dbReference type="FunFam" id="3.30.70.270:FF:000001">
    <property type="entry name" value="Diguanylate cyclase domain protein"/>
    <property type="match status" value="1"/>
</dbReference>
<keyword evidence="2" id="KW-1133">Transmembrane helix</keyword>
<dbReference type="InterPro" id="IPR043128">
    <property type="entry name" value="Rev_trsase/Diguanyl_cyclase"/>
</dbReference>
<dbReference type="Gene3D" id="3.20.20.450">
    <property type="entry name" value="EAL domain"/>
    <property type="match status" value="1"/>
</dbReference>
<dbReference type="InterPro" id="IPR035965">
    <property type="entry name" value="PAS-like_dom_sf"/>
</dbReference>
<dbReference type="PANTHER" id="PTHR44757">
    <property type="entry name" value="DIGUANYLATE CYCLASE DGCP"/>
    <property type="match status" value="1"/>
</dbReference>
<dbReference type="NCBIfam" id="TIGR00254">
    <property type="entry name" value="GGDEF"/>
    <property type="match status" value="1"/>
</dbReference>
<protein>
    <submittedName>
        <fullName evidence="5">PAS domain S-box/diguanylate cyclase (GGDEF) domain-containing protein</fullName>
    </submittedName>
</protein>
<dbReference type="Proteomes" id="UP000039660">
    <property type="component" value="Unassembled WGS sequence"/>
</dbReference>
<dbReference type="SMART" id="SM00052">
    <property type="entry name" value="EAL"/>
    <property type="match status" value="1"/>
</dbReference>
<evidence type="ECO:0000256" key="1">
    <source>
        <dbReference type="SAM" id="Coils"/>
    </source>
</evidence>
<proteinExistence type="predicted"/>
<dbReference type="GO" id="GO:0003824">
    <property type="term" value="F:catalytic activity"/>
    <property type="evidence" value="ECO:0007669"/>
    <property type="project" value="UniProtKB-ARBA"/>
</dbReference>
<dbReference type="SUPFAM" id="SSF141868">
    <property type="entry name" value="EAL domain-like"/>
    <property type="match status" value="1"/>
</dbReference>
<dbReference type="EMBL" id="CCRK01000001">
    <property type="protein sequence ID" value="CDZ44842.1"/>
    <property type="molecule type" value="Genomic_DNA"/>
</dbReference>
<evidence type="ECO:0000259" key="3">
    <source>
        <dbReference type="PROSITE" id="PS50883"/>
    </source>
</evidence>
<dbReference type="SMART" id="SM00267">
    <property type="entry name" value="GGDEF"/>
    <property type="match status" value="1"/>
</dbReference>
<name>A0A0T7GC59_NEOGA</name>
<dbReference type="InterPro" id="IPR013655">
    <property type="entry name" value="PAS_fold_3"/>
</dbReference>
<keyword evidence="2" id="KW-0472">Membrane</keyword>
<dbReference type="InterPro" id="IPR001633">
    <property type="entry name" value="EAL_dom"/>
</dbReference>
<evidence type="ECO:0000313" key="6">
    <source>
        <dbReference type="Proteomes" id="UP000039660"/>
    </source>
</evidence>
<dbReference type="AlphaFoldDB" id="A0A0T7GC59"/>
<dbReference type="InterPro" id="IPR000160">
    <property type="entry name" value="GGDEF_dom"/>
</dbReference>
<gene>
    <name evidence="5" type="ORF">NGAL_HAMBI1189_06090</name>
</gene>
<feature type="domain" description="EAL" evidence="3">
    <location>
        <begin position="808"/>
        <end position="1059"/>
    </location>
</feature>
<dbReference type="PANTHER" id="PTHR44757:SF2">
    <property type="entry name" value="BIOFILM ARCHITECTURE MAINTENANCE PROTEIN MBAA"/>
    <property type="match status" value="1"/>
</dbReference>
<accession>A0A0T7GC59</accession>
<dbReference type="InterPro" id="IPR035919">
    <property type="entry name" value="EAL_sf"/>
</dbReference>
<dbReference type="SUPFAM" id="SSF55073">
    <property type="entry name" value="Nucleotide cyclase"/>
    <property type="match status" value="1"/>
</dbReference>
<dbReference type="Gene3D" id="3.30.70.270">
    <property type="match status" value="1"/>
</dbReference>
<feature type="domain" description="GGDEF" evidence="4">
    <location>
        <begin position="666"/>
        <end position="799"/>
    </location>
</feature>
<feature type="transmembrane region" description="Helical" evidence="2">
    <location>
        <begin position="31"/>
        <end position="50"/>
    </location>
</feature>
<feature type="coiled-coil region" evidence="1">
    <location>
        <begin position="608"/>
        <end position="635"/>
    </location>
</feature>
<feature type="coiled-coil region" evidence="1">
    <location>
        <begin position="456"/>
        <end position="494"/>
    </location>
</feature>
<dbReference type="Gene3D" id="2.10.70.100">
    <property type="match status" value="1"/>
</dbReference>
<dbReference type="Pfam" id="PF08447">
    <property type="entry name" value="PAS_3"/>
    <property type="match status" value="2"/>
</dbReference>
<dbReference type="Gene3D" id="3.30.450.20">
    <property type="entry name" value="PAS domain"/>
    <property type="match status" value="2"/>
</dbReference>
<keyword evidence="2" id="KW-0812">Transmembrane</keyword>
<evidence type="ECO:0000256" key="2">
    <source>
        <dbReference type="SAM" id="Phobius"/>
    </source>
</evidence>
<dbReference type="SUPFAM" id="SSF55785">
    <property type="entry name" value="PYP-like sensor domain (PAS domain)"/>
    <property type="match status" value="2"/>
</dbReference>
<evidence type="ECO:0000259" key="4">
    <source>
        <dbReference type="PROSITE" id="PS50887"/>
    </source>
</evidence>
<organism evidence="5 6">
    <name type="scientific">Neorhizobium galegae bv. officinalis</name>
    <dbReference type="NCBI Taxonomy" id="323656"/>
    <lineage>
        <taxon>Bacteria</taxon>
        <taxon>Pseudomonadati</taxon>
        <taxon>Pseudomonadota</taxon>
        <taxon>Alphaproteobacteria</taxon>
        <taxon>Hyphomicrobiales</taxon>
        <taxon>Rhizobiaceae</taxon>
        <taxon>Rhizobium/Agrobacterium group</taxon>
        <taxon>Neorhizobium</taxon>
    </lineage>
</organism>
<dbReference type="CDD" id="cd01948">
    <property type="entry name" value="EAL"/>
    <property type="match status" value="1"/>
</dbReference>